<dbReference type="SUPFAM" id="SSF46689">
    <property type="entry name" value="Homeodomain-like"/>
    <property type="match status" value="1"/>
</dbReference>
<dbReference type="EMBL" id="CATOUU010000849">
    <property type="protein sequence ID" value="CAI9954515.1"/>
    <property type="molecule type" value="Genomic_DNA"/>
</dbReference>
<dbReference type="EMBL" id="CAXDID020000094">
    <property type="protein sequence ID" value="CAL6023712.1"/>
    <property type="molecule type" value="Genomic_DNA"/>
</dbReference>
<feature type="domain" description="HTH myb-type" evidence="1">
    <location>
        <begin position="11"/>
        <end position="57"/>
    </location>
</feature>
<reference evidence="2" key="1">
    <citation type="submission" date="2023-06" db="EMBL/GenBank/DDBJ databases">
        <authorList>
            <person name="Kurt Z."/>
        </authorList>
    </citation>
    <scope>NUCLEOTIDE SEQUENCE</scope>
</reference>
<evidence type="ECO:0000259" key="1">
    <source>
        <dbReference type="PROSITE" id="PS51294"/>
    </source>
</evidence>
<evidence type="ECO:0000313" key="3">
    <source>
        <dbReference type="EMBL" id="CAL6023712.1"/>
    </source>
</evidence>
<keyword evidence="2" id="KW-0238">DNA-binding</keyword>
<dbReference type="AlphaFoldDB" id="A0AA86QMN7"/>
<evidence type="ECO:0000313" key="2">
    <source>
        <dbReference type="EMBL" id="CAI9954515.1"/>
    </source>
</evidence>
<dbReference type="PROSITE" id="PS51294">
    <property type="entry name" value="HTH_MYB"/>
    <property type="match status" value="1"/>
</dbReference>
<dbReference type="SMART" id="SM00717">
    <property type="entry name" value="SANT"/>
    <property type="match status" value="1"/>
</dbReference>
<dbReference type="Proteomes" id="UP001642409">
    <property type="component" value="Unassembled WGS sequence"/>
</dbReference>
<reference evidence="3 4" key="2">
    <citation type="submission" date="2024-07" db="EMBL/GenBank/DDBJ databases">
        <authorList>
            <person name="Akdeniz Z."/>
        </authorList>
    </citation>
    <scope>NUCLEOTIDE SEQUENCE [LARGE SCALE GENOMIC DNA]</scope>
</reference>
<gene>
    <name evidence="3" type="ORF">HINF_LOCUS29265</name>
    <name evidence="2" type="ORF">HINF_LOCUS42160</name>
</gene>
<keyword evidence="4" id="KW-1185">Reference proteome</keyword>
<dbReference type="GO" id="GO:0003677">
    <property type="term" value="F:DNA binding"/>
    <property type="evidence" value="ECO:0007669"/>
    <property type="project" value="UniProtKB-KW"/>
</dbReference>
<comment type="caution">
    <text evidence="2">The sequence shown here is derived from an EMBL/GenBank/DDBJ whole genome shotgun (WGS) entry which is preliminary data.</text>
</comment>
<proteinExistence type="predicted"/>
<name>A0AA86QMN7_9EUKA</name>
<evidence type="ECO:0000313" key="4">
    <source>
        <dbReference type="Proteomes" id="UP001642409"/>
    </source>
</evidence>
<dbReference type="Pfam" id="PF00249">
    <property type="entry name" value="Myb_DNA-binding"/>
    <property type="match status" value="1"/>
</dbReference>
<dbReference type="InterPro" id="IPR009057">
    <property type="entry name" value="Homeodomain-like_sf"/>
</dbReference>
<protein>
    <submittedName>
        <fullName evidence="2">Myb-like DNA-binding domain-containing protein</fullName>
    </submittedName>
    <submittedName>
        <fullName evidence="3">Myb-like_DNA-binding domain-containing protein</fullName>
    </submittedName>
</protein>
<dbReference type="CDD" id="cd00167">
    <property type="entry name" value="SANT"/>
    <property type="match status" value="1"/>
</dbReference>
<dbReference type="InterPro" id="IPR001005">
    <property type="entry name" value="SANT/Myb"/>
</dbReference>
<sequence length="95" mass="11808">MTSSFKHVQYWTKREENLFQDLVCKYNKDFKRYETHFPLRSYNQIRSHYYNMINKQQKQTVEKERTPNFSAFKEIMSNILNQNSIMYLSFIDQFE</sequence>
<organism evidence="2">
    <name type="scientific">Hexamita inflata</name>
    <dbReference type="NCBI Taxonomy" id="28002"/>
    <lineage>
        <taxon>Eukaryota</taxon>
        <taxon>Metamonada</taxon>
        <taxon>Diplomonadida</taxon>
        <taxon>Hexamitidae</taxon>
        <taxon>Hexamitinae</taxon>
        <taxon>Hexamita</taxon>
    </lineage>
</organism>
<dbReference type="InterPro" id="IPR017930">
    <property type="entry name" value="Myb_dom"/>
</dbReference>
<dbReference type="Gene3D" id="1.10.10.60">
    <property type="entry name" value="Homeodomain-like"/>
    <property type="match status" value="1"/>
</dbReference>
<accession>A0AA86QMN7</accession>